<name>A0ABC9XFC1_GRUJA</name>
<dbReference type="InterPro" id="IPR036291">
    <property type="entry name" value="NAD(P)-bd_dom_sf"/>
</dbReference>
<accession>A0ABC9XFC1</accession>
<reference evidence="3 4" key="1">
    <citation type="submission" date="2024-06" db="EMBL/GenBank/DDBJ databases">
        <title>The draft genome of Grus japonensis, version 3.</title>
        <authorList>
            <person name="Nabeshima K."/>
            <person name="Suzuki S."/>
            <person name="Onuma M."/>
        </authorList>
    </citation>
    <scope>NUCLEOTIDE SEQUENCE [LARGE SCALE GENOMIC DNA]</scope>
    <source>
        <strain evidence="3 4">451A</strain>
    </source>
</reference>
<dbReference type="PANTHER" id="PTHR43544:SF38">
    <property type="entry name" value="C-FACTOR-RELATED"/>
    <property type="match status" value="1"/>
</dbReference>
<dbReference type="SUPFAM" id="SSF53098">
    <property type="entry name" value="Ribonuclease H-like"/>
    <property type="match status" value="1"/>
</dbReference>
<dbReference type="InterPro" id="IPR012337">
    <property type="entry name" value="RNaseH-like_sf"/>
</dbReference>
<dbReference type="Pfam" id="PF18289">
    <property type="entry name" value="HU-CCDC81_euk_2"/>
    <property type="match status" value="1"/>
</dbReference>
<feature type="domain" description="Integrase catalytic" evidence="2">
    <location>
        <begin position="489"/>
        <end position="548"/>
    </location>
</feature>
<dbReference type="Pfam" id="PF00106">
    <property type="entry name" value="adh_short"/>
    <property type="match status" value="1"/>
</dbReference>
<dbReference type="AlphaFoldDB" id="A0ABC9XFC1"/>
<dbReference type="PRINTS" id="PR00081">
    <property type="entry name" value="GDHRDH"/>
</dbReference>
<evidence type="ECO:0000259" key="2">
    <source>
        <dbReference type="PROSITE" id="PS50994"/>
    </source>
</evidence>
<sequence length="548" mass="60514">MQEHFRTVRIPSQELFRGPFQRFGGSSGTCQEPEVTDPASIKAAAARVGEQLGGSGLNLLINNAGIAKLNLLDTETLEDMTQVYTTNTVAPLLLGQAFLPLLKKAAEGSPGSALSCSKAAIVNMSSSAGSIEDVYLWHFGHVVSYRCSKAALNMLTKCQSLGYREHGILCVALHPGWVQTDMGGSGSQKGVRLLGIGTFYVLKDYTCTANNEVSIVRRPMFCMSKVVADECNLGYSEDDVPADVRVIPLRCEELSVCAQLPFTTVQCCVYETATSLFRAISKRQDTDFVFKAIGILSIRNREVTMRFFDDFLLAVDGSGKLPEALLSTPGTRHLVVSGRESPDFHLGPGGVFVLPQFDFTLAPKKEVLECPSVGPLTDTEDREEEEEKEEKKEEEEGDKQIETDGNPNCPGILEVIMDWPEGKDFGMLPEEEVTPHQEAPAYDKVPENEKPYTLFTDGSCRMVIHECETCAAIKQAKRVKPLWYGGQQLKPKPGEAWQIDYSILPQTRQGKRHVLTMVEATTGWLDTYPMPHATTRNTILGLEKQFLW</sequence>
<dbReference type="Proteomes" id="UP001623348">
    <property type="component" value="Unassembled WGS sequence"/>
</dbReference>
<dbReference type="EMBL" id="BAAFJT010000013">
    <property type="protein sequence ID" value="GAB0195727.1"/>
    <property type="molecule type" value="Genomic_DNA"/>
</dbReference>
<gene>
    <name evidence="3" type="ORF">GRJ2_002038000</name>
</gene>
<organism evidence="3 4">
    <name type="scientific">Grus japonensis</name>
    <name type="common">Japanese crane</name>
    <name type="synonym">Red-crowned crane</name>
    <dbReference type="NCBI Taxonomy" id="30415"/>
    <lineage>
        <taxon>Eukaryota</taxon>
        <taxon>Metazoa</taxon>
        <taxon>Chordata</taxon>
        <taxon>Craniata</taxon>
        <taxon>Vertebrata</taxon>
        <taxon>Euteleostomi</taxon>
        <taxon>Archelosauria</taxon>
        <taxon>Archosauria</taxon>
        <taxon>Dinosauria</taxon>
        <taxon>Saurischia</taxon>
        <taxon>Theropoda</taxon>
        <taxon>Coelurosauria</taxon>
        <taxon>Aves</taxon>
        <taxon>Neognathae</taxon>
        <taxon>Neoaves</taxon>
        <taxon>Gruiformes</taxon>
        <taxon>Gruidae</taxon>
        <taxon>Grus</taxon>
    </lineage>
</organism>
<dbReference type="InterPro" id="IPR051468">
    <property type="entry name" value="Fungal_SecMetab_SDRs"/>
</dbReference>
<dbReference type="InterPro" id="IPR002347">
    <property type="entry name" value="SDR_fam"/>
</dbReference>
<feature type="region of interest" description="Disordered" evidence="1">
    <location>
        <begin position="370"/>
        <end position="410"/>
    </location>
</feature>
<dbReference type="PROSITE" id="PS50994">
    <property type="entry name" value="INTEGRASE"/>
    <property type="match status" value="1"/>
</dbReference>
<evidence type="ECO:0000313" key="3">
    <source>
        <dbReference type="EMBL" id="GAB0195727.1"/>
    </source>
</evidence>
<protein>
    <submittedName>
        <fullName evidence="3">C-factor-like</fullName>
    </submittedName>
</protein>
<keyword evidence="4" id="KW-1185">Reference proteome</keyword>
<dbReference type="Gene3D" id="3.40.50.720">
    <property type="entry name" value="NAD(P)-binding Rossmann-like Domain"/>
    <property type="match status" value="1"/>
</dbReference>
<proteinExistence type="predicted"/>
<feature type="compositionally biased region" description="Acidic residues" evidence="1">
    <location>
        <begin position="378"/>
        <end position="397"/>
    </location>
</feature>
<evidence type="ECO:0000313" key="4">
    <source>
        <dbReference type="Proteomes" id="UP001623348"/>
    </source>
</evidence>
<dbReference type="InterPro" id="IPR001584">
    <property type="entry name" value="Integrase_cat-core"/>
</dbReference>
<evidence type="ECO:0000256" key="1">
    <source>
        <dbReference type="SAM" id="MobiDB-lite"/>
    </source>
</evidence>
<dbReference type="PANTHER" id="PTHR43544">
    <property type="entry name" value="SHORT-CHAIN DEHYDROGENASE/REDUCTASE"/>
    <property type="match status" value="1"/>
</dbReference>
<comment type="caution">
    <text evidence="3">The sequence shown here is derived from an EMBL/GenBank/DDBJ whole genome shotgun (WGS) entry which is preliminary data.</text>
</comment>
<dbReference type="SUPFAM" id="SSF51735">
    <property type="entry name" value="NAD(P)-binding Rossmann-fold domains"/>
    <property type="match status" value="1"/>
</dbReference>
<dbReference type="InterPro" id="IPR040673">
    <property type="entry name" value="CCDC81_HU_dom_2"/>
</dbReference>